<dbReference type="PANTHER" id="PTHR10773:SF19">
    <property type="match status" value="1"/>
</dbReference>
<dbReference type="PANTHER" id="PTHR10773">
    <property type="entry name" value="DNA-DIRECTED RNA POLYMERASES I, II, AND III SUBUNIT RPABC2"/>
    <property type="match status" value="1"/>
</dbReference>
<keyword evidence="2" id="KW-1185">Reference proteome</keyword>
<comment type="caution">
    <text evidence="1">The sequence shown here is derived from an EMBL/GenBank/DDBJ whole genome shotgun (WGS) entry which is preliminary data.</text>
</comment>
<dbReference type="AlphaFoldDB" id="A0AAE0ZW78"/>
<organism evidence="1 2">
    <name type="scientific">Elysia crispata</name>
    <name type="common">lettuce slug</name>
    <dbReference type="NCBI Taxonomy" id="231223"/>
    <lineage>
        <taxon>Eukaryota</taxon>
        <taxon>Metazoa</taxon>
        <taxon>Spiralia</taxon>
        <taxon>Lophotrochozoa</taxon>
        <taxon>Mollusca</taxon>
        <taxon>Gastropoda</taxon>
        <taxon>Heterobranchia</taxon>
        <taxon>Euthyneura</taxon>
        <taxon>Panpulmonata</taxon>
        <taxon>Sacoglossa</taxon>
        <taxon>Placobranchoidea</taxon>
        <taxon>Plakobranchidae</taxon>
        <taxon>Elysia</taxon>
    </lineage>
</organism>
<name>A0AAE0ZW78_9GAST</name>
<accession>A0AAE0ZW78</accession>
<dbReference type="EMBL" id="JAWDGP010003187">
    <property type="protein sequence ID" value="KAK3776705.1"/>
    <property type="molecule type" value="Genomic_DNA"/>
</dbReference>
<evidence type="ECO:0000313" key="1">
    <source>
        <dbReference type="EMBL" id="KAK3776705.1"/>
    </source>
</evidence>
<reference evidence="1" key="1">
    <citation type="journal article" date="2023" name="G3 (Bethesda)">
        <title>A reference genome for the long-term kleptoplast-retaining sea slug Elysia crispata morphotype clarki.</title>
        <authorList>
            <person name="Eastman K.E."/>
            <person name="Pendleton A.L."/>
            <person name="Shaikh M.A."/>
            <person name="Suttiyut T."/>
            <person name="Ogas R."/>
            <person name="Tomko P."/>
            <person name="Gavelis G."/>
            <person name="Widhalm J.R."/>
            <person name="Wisecaver J.H."/>
        </authorList>
    </citation>
    <scope>NUCLEOTIDE SEQUENCE</scope>
    <source>
        <strain evidence="1">ECLA1</strain>
    </source>
</reference>
<protein>
    <submittedName>
        <fullName evidence="1">Uncharacterized protein</fullName>
    </submittedName>
</protein>
<sequence length="484" mass="55614">MRTQADPFARVCKDFFLKALSVGRCRVEGIAKNFMTTGILRAETRGGDQKGATYGGKRKAVSNFLQHLKGRESHYGRNKTTKLYLPPSITSVRQLWNMFSQSASQPVQYEFFRRVFKHKFRIGFGSPKTDACSLCERVRNQIKAESDPLKKQSLMTELRIHKTRANVFYRLITEKREGLKIICFDHQQNQVLPKVPDQIAYYSRQLYMYNFTVVDCREDGALTRENVFIYTWKENDNPKNSPACASAVFHALRKIDMTGIDSVRLVSDACGGQNKNSTFLYMAGHWLSKHAPRDLKRIEMAFPVRGHSFLPCDRVFGVLEKQLRLKERIYDPKEYIEIYKRQGTVFVAGEDWDVLDFKEVSDRTLKKPLPIKIQDNKRFFIAKGKAVTVQTEPNYCNMINEPHIITKKGMSFSKNPVYVEQGVGISEAKRADMKKLMEEHAGEGWETDQRFEFVASVVSGRVNACPEEEESCSCLGEDQPADRL</sequence>
<dbReference type="Proteomes" id="UP001283361">
    <property type="component" value="Unassembled WGS sequence"/>
</dbReference>
<proteinExistence type="predicted"/>
<gene>
    <name evidence="1" type="ORF">RRG08_035280</name>
</gene>
<evidence type="ECO:0000313" key="2">
    <source>
        <dbReference type="Proteomes" id="UP001283361"/>
    </source>
</evidence>